<feature type="transmembrane region" description="Helical" evidence="8">
    <location>
        <begin position="126"/>
        <end position="150"/>
    </location>
</feature>
<dbReference type="InterPro" id="IPR036097">
    <property type="entry name" value="HisK_dim/P_sf"/>
</dbReference>
<proteinExistence type="predicted"/>
<dbReference type="InterPro" id="IPR005467">
    <property type="entry name" value="His_kinase_dom"/>
</dbReference>
<dbReference type="SUPFAM" id="SSF55874">
    <property type="entry name" value="ATPase domain of HSP90 chaperone/DNA topoisomerase II/histidine kinase"/>
    <property type="match status" value="2"/>
</dbReference>
<organism evidence="11 12">
    <name type="scientific">Stylonychia lemnae</name>
    <name type="common">Ciliate</name>
    <dbReference type="NCBI Taxonomy" id="5949"/>
    <lineage>
        <taxon>Eukaryota</taxon>
        <taxon>Sar</taxon>
        <taxon>Alveolata</taxon>
        <taxon>Ciliophora</taxon>
        <taxon>Intramacronucleata</taxon>
        <taxon>Spirotrichea</taxon>
        <taxon>Stichotrichia</taxon>
        <taxon>Sporadotrichida</taxon>
        <taxon>Oxytrichidae</taxon>
        <taxon>Stylonychinae</taxon>
        <taxon>Stylonychia</taxon>
    </lineage>
</organism>
<keyword evidence="8" id="KW-0472">Membrane</keyword>
<dbReference type="GO" id="GO:0005886">
    <property type="term" value="C:plasma membrane"/>
    <property type="evidence" value="ECO:0007669"/>
    <property type="project" value="TreeGrafter"/>
</dbReference>
<keyword evidence="12" id="KW-1185">Reference proteome</keyword>
<comment type="catalytic activity">
    <reaction evidence="1">
        <text>ATP + protein L-histidine = ADP + protein N-phospho-L-histidine.</text>
        <dbReference type="EC" id="2.7.13.3"/>
    </reaction>
</comment>
<dbReference type="EC" id="2.7.13.3" evidence="2"/>
<feature type="transmembrane region" description="Helical" evidence="8">
    <location>
        <begin position="95"/>
        <end position="114"/>
    </location>
</feature>
<evidence type="ECO:0000256" key="1">
    <source>
        <dbReference type="ARBA" id="ARBA00000085"/>
    </source>
</evidence>
<name>A0A077ZWT7_STYLE</name>
<dbReference type="GO" id="GO:0009927">
    <property type="term" value="F:histidine phosphotransfer kinase activity"/>
    <property type="evidence" value="ECO:0007669"/>
    <property type="project" value="TreeGrafter"/>
</dbReference>
<feature type="region of interest" description="Disordered" evidence="7">
    <location>
        <begin position="639"/>
        <end position="688"/>
    </location>
</feature>
<feature type="domain" description="Response regulatory" evidence="10">
    <location>
        <begin position="1077"/>
        <end position="1204"/>
    </location>
</feature>
<dbReference type="SMART" id="SM00448">
    <property type="entry name" value="REC"/>
    <property type="match status" value="1"/>
</dbReference>
<dbReference type="AlphaFoldDB" id="A0A077ZWT7"/>
<evidence type="ECO:0000313" key="12">
    <source>
        <dbReference type="Proteomes" id="UP000039865"/>
    </source>
</evidence>
<feature type="transmembrane region" description="Helical" evidence="8">
    <location>
        <begin position="162"/>
        <end position="179"/>
    </location>
</feature>
<dbReference type="SMART" id="SM00387">
    <property type="entry name" value="HATPase_c"/>
    <property type="match status" value="1"/>
</dbReference>
<feature type="domain" description="Histidine kinase" evidence="9">
    <location>
        <begin position="230"/>
        <end position="875"/>
    </location>
</feature>
<dbReference type="Pfam" id="PF00512">
    <property type="entry name" value="HisKA"/>
    <property type="match status" value="1"/>
</dbReference>
<dbReference type="InterPro" id="IPR003661">
    <property type="entry name" value="HisK_dim/P_dom"/>
</dbReference>
<reference evidence="11 12" key="1">
    <citation type="submission" date="2014-06" db="EMBL/GenBank/DDBJ databases">
        <authorList>
            <person name="Swart Estienne"/>
        </authorList>
    </citation>
    <scope>NUCLEOTIDE SEQUENCE [LARGE SCALE GENOMIC DNA]</scope>
    <source>
        <strain evidence="11 12">130c</strain>
    </source>
</reference>
<keyword evidence="4" id="KW-0808">Transferase</keyword>
<feature type="compositionally biased region" description="Polar residues" evidence="7">
    <location>
        <begin position="667"/>
        <end position="687"/>
    </location>
</feature>
<dbReference type="OrthoDB" id="303614at2759"/>
<dbReference type="Gene3D" id="3.40.50.2300">
    <property type="match status" value="1"/>
</dbReference>
<dbReference type="PROSITE" id="PS50110">
    <property type="entry name" value="RESPONSE_REGULATORY"/>
    <property type="match status" value="1"/>
</dbReference>
<evidence type="ECO:0000313" key="11">
    <source>
        <dbReference type="EMBL" id="CDW74061.1"/>
    </source>
</evidence>
<dbReference type="InterPro" id="IPR004358">
    <property type="entry name" value="Sig_transdc_His_kin-like_C"/>
</dbReference>
<dbReference type="CDD" id="cd00082">
    <property type="entry name" value="HisKA"/>
    <property type="match status" value="1"/>
</dbReference>
<dbReference type="Pfam" id="PF00072">
    <property type="entry name" value="Response_reg"/>
    <property type="match status" value="1"/>
</dbReference>
<protein>
    <recommendedName>
        <fullName evidence="2">histidine kinase</fullName>
        <ecNumber evidence="2">2.7.13.3</ecNumber>
    </recommendedName>
</protein>
<dbReference type="InterPro" id="IPR001789">
    <property type="entry name" value="Sig_transdc_resp-reg_receiver"/>
</dbReference>
<accession>A0A077ZWT7</accession>
<feature type="region of interest" description="Disordered" evidence="7">
    <location>
        <begin position="597"/>
        <end position="622"/>
    </location>
</feature>
<dbReference type="InterPro" id="IPR011006">
    <property type="entry name" value="CheY-like_superfamily"/>
</dbReference>
<dbReference type="InParanoid" id="A0A077ZWT7"/>
<keyword evidence="8" id="KW-1133">Transmembrane helix</keyword>
<dbReference type="PANTHER" id="PTHR43047">
    <property type="entry name" value="TWO-COMPONENT HISTIDINE PROTEIN KINASE"/>
    <property type="match status" value="1"/>
</dbReference>
<evidence type="ECO:0000256" key="8">
    <source>
        <dbReference type="SAM" id="Phobius"/>
    </source>
</evidence>
<evidence type="ECO:0000256" key="7">
    <source>
        <dbReference type="SAM" id="MobiDB-lite"/>
    </source>
</evidence>
<feature type="compositionally biased region" description="Polar residues" evidence="7">
    <location>
        <begin position="377"/>
        <end position="392"/>
    </location>
</feature>
<keyword evidence="8" id="KW-0812">Transmembrane</keyword>
<keyword evidence="3 6" id="KW-0597">Phosphoprotein</keyword>
<dbReference type="SUPFAM" id="SSF52172">
    <property type="entry name" value="CheY-like"/>
    <property type="match status" value="1"/>
</dbReference>
<dbReference type="InterPro" id="IPR003594">
    <property type="entry name" value="HATPase_dom"/>
</dbReference>
<feature type="compositionally biased region" description="Basic and acidic residues" evidence="7">
    <location>
        <begin position="597"/>
        <end position="617"/>
    </location>
</feature>
<dbReference type="EMBL" id="CCKQ01002960">
    <property type="protein sequence ID" value="CDW74061.1"/>
    <property type="molecule type" value="Genomic_DNA"/>
</dbReference>
<dbReference type="SMART" id="SM00388">
    <property type="entry name" value="HisKA"/>
    <property type="match status" value="1"/>
</dbReference>
<feature type="transmembrane region" description="Helical" evidence="8">
    <location>
        <begin position="66"/>
        <end position="86"/>
    </location>
</feature>
<dbReference type="Gene3D" id="3.30.565.10">
    <property type="entry name" value="Histidine kinase-like ATPase, C-terminal domain"/>
    <property type="match status" value="2"/>
</dbReference>
<evidence type="ECO:0000256" key="5">
    <source>
        <dbReference type="ARBA" id="ARBA00022777"/>
    </source>
</evidence>
<evidence type="ECO:0000256" key="3">
    <source>
        <dbReference type="ARBA" id="ARBA00022553"/>
    </source>
</evidence>
<evidence type="ECO:0000259" key="10">
    <source>
        <dbReference type="PROSITE" id="PS50110"/>
    </source>
</evidence>
<dbReference type="GO" id="GO:0000155">
    <property type="term" value="F:phosphorelay sensor kinase activity"/>
    <property type="evidence" value="ECO:0007669"/>
    <property type="project" value="InterPro"/>
</dbReference>
<dbReference type="PRINTS" id="PR00344">
    <property type="entry name" value="BCTRLSENSOR"/>
</dbReference>
<feature type="region of interest" description="Disordered" evidence="7">
    <location>
        <begin position="376"/>
        <end position="406"/>
    </location>
</feature>
<evidence type="ECO:0000259" key="9">
    <source>
        <dbReference type="PROSITE" id="PS50109"/>
    </source>
</evidence>
<sequence>MFNYIKKSSLQSLLQKPEHKYFGIDLHSCLELIKQEFDLKYQTDRMKNYFDKGTEESVLSHFNQKIINFTIITTVLSVIGILLYGLQSYSVIEGFVMLILLVVALFSYSMISFYNSSLGNSLFCTSISMLLMTMLIFNCYKSTIIIILVITEINQISIKCDFKIKALSYLSIIFANYYIQSSIFEWFLQIQIGIGGFLSQKQRKIAICSFFQIMQQYQEDIDNNNNYVAGIVHDLRNPLTVIYSCTELLMQILPPETVNGEVQEVIQACSKNSQNLISMVNNILDYAKLKAKKLELDLQPLSIKDLLNNIIDMNQVKAKQKNLKLGLSLDEESFPEQLFIDQSRMTQILVNLVSNAIKFTDKGGVQVQANWFPDGPSSENNIIKSDSQIDNNSSKEKDGNIDSPDTVGGRMRKNFQNKRNQIQSLDQKHNGGINFNFFEDDNVTDKQQNQFQFTPELNGDDRAVNRSFMHSYMQSQLNQGSVQNQIESEGDLAIIDSQMSINEEEINDSLPMVFFTQEHKQNASGMAFQQALKLRSRELSHENTQTDHQLVENSGSFGKDMQLLQKDITISMIGSQISQGLNLNFNSGIMRSENTRSIDQKIQSDPHFRRSSQRVEGDNTSMKFRNLIQLTSAKSVGLPKVTEERKTEYEDESKDFEKDKQSELDNFLQNKSGQTSKNLSENQQPTPRLNEDLIQEIAKPNENTRIIRGKTNNVGFASLQLDMSDQSATLSHTHYPQMKESSLFSQENLKNRGSSMHMLRKESQNKSVLAQKQIFKSRRLSKSTFLPVLNNAHRETSGTLMIQVIDTGIGISKENQDKLFKPFGQVSKHIQTKFGGTGLGLWISKMILELMNGTINIQSEEGQGTRFIIKLKLKVVKLDIPQEINSLKRAITIQSNFLNNYAQNSTSNNNMRKILVLSDVFTSQSNTQSKPITLVYREQLQPCRKVSRHHFIGLQSINIDMTLDYMIRKPIQQQEFAEIFRKIMIQLHLSESFASTSLGDITFTNEAIVLMQNQISRTASAFIKDNMSNQISLFNRNSDHQLENSSLSPSLVNYASSIFAKTLIRGSSNSEAPGRSKLLIVDDSEFIQKLMVMLVDKIRQSMMVNFEIIQASNGEEGYNRYVEYYKDLKLILMDIQMPILNGYECTKKIRDFEQQHNLEPCQVVGLSGEQSVESEKMVKLCQMSESILKPVSRNQMQQLLGIFNN</sequence>
<dbReference type="InterPro" id="IPR036890">
    <property type="entry name" value="HATPase_C_sf"/>
</dbReference>
<gene>
    <name evidence="11" type="primary">Contig11752.g596</name>
    <name evidence="11" type="ORF">STYLEM_3054</name>
</gene>
<dbReference type="PROSITE" id="PS50109">
    <property type="entry name" value="HIS_KIN"/>
    <property type="match status" value="1"/>
</dbReference>
<dbReference type="Pfam" id="PF02518">
    <property type="entry name" value="HATPase_c"/>
    <property type="match status" value="1"/>
</dbReference>
<evidence type="ECO:0000256" key="6">
    <source>
        <dbReference type="PROSITE-ProRule" id="PRU00169"/>
    </source>
</evidence>
<evidence type="ECO:0000256" key="4">
    <source>
        <dbReference type="ARBA" id="ARBA00022679"/>
    </source>
</evidence>
<feature type="modified residue" description="4-aspartylphosphate" evidence="6">
    <location>
        <position position="1134"/>
    </location>
</feature>
<dbReference type="PANTHER" id="PTHR43047:SF72">
    <property type="entry name" value="OSMOSENSING HISTIDINE PROTEIN KINASE SLN1"/>
    <property type="match status" value="1"/>
</dbReference>
<evidence type="ECO:0000256" key="2">
    <source>
        <dbReference type="ARBA" id="ARBA00012438"/>
    </source>
</evidence>
<dbReference type="SUPFAM" id="SSF47384">
    <property type="entry name" value="Homodimeric domain of signal transducing histidine kinase"/>
    <property type="match status" value="1"/>
</dbReference>
<dbReference type="CDD" id="cd17546">
    <property type="entry name" value="REC_hyHK_CKI1_RcsC-like"/>
    <property type="match status" value="1"/>
</dbReference>
<dbReference type="Proteomes" id="UP000039865">
    <property type="component" value="Unassembled WGS sequence"/>
</dbReference>
<dbReference type="Gene3D" id="1.10.287.130">
    <property type="match status" value="1"/>
</dbReference>
<keyword evidence="5" id="KW-0418">Kinase</keyword>